<sequence>MRTGRNQSAIHFRFTKILTNKQKNNKIGIFFHSEKEKTNFEKPLSPYLKIYLVIFLLQFRKSSNFAARSVDSSMSKRFKIDLRGLEEGKSTLHFDLDDSFFEAVHAPVVHRGQLTCTVTIDRRNDVFDIDFHTEGSVTVACDRCLDDMDQPIASDDHLVAKFGEDYSENDDLITVPEKEGMLDTSWFIYQFIELAIPLRHVHAPGKCNPAMMKILEEHSAARSGAGDDENPIDSRWAALSQLKNKH</sequence>
<protein>
    <submittedName>
        <fullName evidence="1">Uncharacterized protein</fullName>
    </submittedName>
</protein>
<accession>F8N7P9</accession>
<dbReference type="AlphaFoldDB" id="F8N7P9"/>
<dbReference type="eggNOG" id="COG1399">
    <property type="taxonomic scope" value="Bacteria"/>
</dbReference>
<gene>
    <name evidence="1" type="ORF">Premu_0956</name>
</gene>
<name>F8N7P9_9BACT</name>
<dbReference type="EMBL" id="GL945017">
    <property type="protein sequence ID" value="EGN56404.1"/>
    <property type="molecule type" value="Genomic_DNA"/>
</dbReference>
<organism evidence="1 2">
    <name type="scientific">Hallella multisaccharivorax DSM 17128</name>
    <dbReference type="NCBI Taxonomy" id="688246"/>
    <lineage>
        <taxon>Bacteria</taxon>
        <taxon>Pseudomonadati</taxon>
        <taxon>Bacteroidota</taxon>
        <taxon>Bacteroidia</taxon>
        <taxon>Bacteroidales</taxon>
        <taxon>Prevotellaceae</taxon>
        <taxon>Hallella</taxon>
    </lineage>
</organism>
<dbReference type="InterPro" id="IPR003772">
    <property type="entry name" value="YceD"/>
</dbReference>
<evidence type="ECO:0000313" key="2">
    <source>
        <dbReference type="Proteomes" id="UP000002772"/>
    </source>
</evidence>
<dbReference type="Pfam" id="PF02620">
    <property type="entry name" value="YceD"/>
    <property type="match status" value="1"/>
</dbReference>
<reference evidence="2" key="1">
    <citation type="journal article" date="2011" name="Stand. Genomic Sci.">
        <title>Non-contiguous finished genome sequence of the opportunistic oral pathogen Prevotella multisaccharivorax type strain (PPPA20).</title>
        <authorList>
            <person name="Pati A."/>
            <person name="Gronow S."/>
            <person name="Lu M."/>
            <person name="Lapidus A."/>
            <person name="Nolan M."/>
            <person name="Lucas S."/>
            <person name="Hammon N."/>
            <person name="Deshpande S."/>
            <person name="Cheng J.F."/>
            <person name="Tapia R."/>
            <person name="Han C."/>
            <person name="Goodwin L."/>
            <person name="Pitluck S."/>
            <person name="Liolios K."/>
            <person name="Pagani I."/>
            <person name="Mavromatis K."/>
            <person name="Mikhailova N."/>
            <person name="Huntemann M."/>
            <person name="Chen A."/>
            <person name="Palaniappan K."/>
            <person name="Land M."/>
            <person name="Hauser L."/>
            <person name="Detter J.C."/>
            <person name="Brambilla E.M."/>
            <person name="Rohde M."/>
            <person name="Goker M."/>
            <person name="Woyke T."/>
            <person name="Bristow J."/>
            <person name="Eisen J.A."/>
            <person name="Markowitz V."/>
            <person name="Hugenholtz P."/>
            <person name="Kyrpides N.C."/>
            <person name="Klenk H.P."/>
            <person name="Ivanova N."/>
        </authorList>
    </citation>
    <scope>NUCLEOTIDE SEQUENCE [LARGE SCALE GENOMIC DNA]</scope>
    <source>
        <strain evidence="2">DSM 17128</strain>
    </source>
</reference>
<dbReference type="STRING" id="688246.Premu_0956"/>
<keyword evidence="2" id="KW-1185">Reference proteome</keyword>
<proteinExistence type="predicted"/>
<dbReference type="Proteomes" id="UP000002772">
    <property type="component" value="Unassembled WGS sequence"/>
</dbReference>
<evidence type="ECO:0000313" key="1">
    <source>
        <dbReference type="EMBL" id="EGN56404.1"/>
    </source>
</evidence>
<dbReference type="HOGENOM" id="CLU_094155_0_0_10"/>